<keyword evidence="2" id="KW-1185">Reference proteome</keyword>
<name>A0A9N9I0Y2_9GLOM</name>
<dbReference type="EMBL" id="CAJVPQ010009576">
    <property type="protein sequence ID" value="CAG8716417.1"/>
    <property type="molecule type" value="Genomic_DNA"/>
</dbReference>
<organism evidence="1 2">
    <name type="scientific">Funneliformis caledonium</name>
    <dbReference type="NCBI Taxonomy" id="1117310"/>
    <lineage>
        <taxon>Eukaryota</taxon>
        <taxon>Fungi</taxon>
        <taxon>Fungi incertae sedis</taxon>
        <taxon>Mucoromycota</taxon>
        <taxon>Glomeromycotina</taxon>
        <taxon>Glomeromycetes</taxon>
        <taxon>Glomerales</taxon>
        <taxon>Glomeraceae</taxon>
        <taxon>Funneliformis</taxon>
    </lineage>
</organism>
<protein>
    <submittedName>
        <fullName evidence="1">5421_t:CDS:1</fullName>
    </submittedName>
</protein>
<dbReference type="OrthoDB" id="10044727at2759"/>
<reference evidence="1" key="1">
    <citation type="submission" date="2021-06" db="EMBL/GenBank/DDBJ databases">
        <authorList>
            <person name="Kallberg Y."/>
            <person name="Tangrot J."/>
            <person name="Rosling A."/>
        </authorList>
    </citation>
    <scope>NUCLEOTIDE SEQUENCE</scope>
    <source>
        <strain evidence="1">UK204</strain>
    </source>
</reference>
<evidence type="ECO:0000313" key="2">
    <source>
        <dbReference type="Proteomes" id="UP000789570"/>
    </source>
</evidence>
<accession>A0A9N9I0Y2</accession>
<dbReference type="Proteomes" id="UP000789570">
    <property type="component" value="Unassembled WGS sequence"/>
</dbReference>
<dbReference type="AlphaFoldDB" id="A0A9N9I0Y2"/>
<evidence type="ECO:0000313" key="1">
    <source>
        <dbReference type="EMBL" id="CAG8716417.1"/>
    </source>
</evidence>
<sequence>DALITMKINLGSEGAQPKLHNSWYINENSERCVQSMIFSDNHQLKRQPKGIKVPEVLVSVPILSIRKFTHKSWRYIDAYNKGLEGRTAE</sequence>
<feature type="non-terminal residue" evidence="1">
    <location>
        <position position="89"/>
    </location>
</feature>
<comment type="caution">
    <text evidence="1">The sequence shown here is derived from an EMBL/GenBank/DDBJ whole genome shotgun (WGS) entry which is preliminary data.</text>
</comment>
<gene>
    <name evidence="1" type="ORF">FCALED_LOCUS14181</name>
</gene>
<proteinExistence type="predicted"/>